<protein>
    <submittedName>
        <fullName evidence="3">Glycine-rich protein</fullName>
    </submittedName>
</protein>
<keyword evidence="2" id="KW-0732">Signal</keyword>
<comment type="caution">
    <text evidence="3">The sequence shown here is derived from an EMBL/GenBank/DDBJ whole genome shotgun (WGS) entry which is preliminary data.</text>
</comment>
<dbReference type="InterPro" id="IPR010800">
    <property type="entry name" value="GRP"/>
</dbReference>
<dbReference type="Pfam" id="PF07172">
    <property type="entry name" value="GRP"/>
    <property type="match status" value="1"/>
</dbReference>
<dbReference type="PANTHER" id="PTHR37389:SF16">
    <property type="entry name" value="GLYCINE-RICH CELL WALL STRUCTURAL PROTEIN"/>
    <property type="match status" value="1"/>
</dbReference>
<feature type="chain" id="PRO_5025462881" evidence="2">
    <location>
        <begin position="27"/>
        <end position="92"/>
    </location>
</feature>
<evidence type="ECO:0000313" key="4">
    <source>
        <dbReference type="Proteomes" id="UP000516437"/>
    </source>
</evidence>
<dbReference type="EMBL" id="RXIC02000022">
    <property type="protein sequence ID" value="KAB1215126.1"/>
    <property type="molecule type" value="Genomic_DNA"/>
</dbReference>
<organism evidence="3 4">
    <name type="scientific">Morella rubra</name>
    <name type="common">Chinese bayberry</name>
    <dbReference type="NCBI Taxonomy" id="262757"/>
    <lineage>
        <taxon>Eukaryota</taxon>
        <taxon>Viridiplantae</taxon>
        <taxon>Streptophyta</taxon>
        <taxon>Embryophyta</taxon>
        <taxon>Tracheophyta</taxon>
        <taxon>Spermatophyta</taxon>
        <taxon>Magnoliopsida</taxon>
        <taxon>eudicotyledons</taxon>
        <taxon>Gunneridae</taxon>
        <taxon>Pentapetalae</taxon>
        <taxon>rosids</taxon>
        <taxon>fabids</taxon>
        <taxon>Fagales</taxon>
        <taxon>Myricaceae</taxon>
        <taxon>Morella</taxon>
    </lineage>
</organism>
<proteinExistence type="predicted"/>
<sequence>MANSKAFLLLGLVLAVVLVISSEVSAREVAETAQTQETVKPNTVESANGEQLDGHGYGHGYGHGHGHGHGGKPGHGGHPGHGAAGEELEVEN</sequence>
<reference evidence="3 4" key="1">
    <citation type="journal article" date="2019" name="Plant Biotechnol. J.">
        <title>The red bayberry genome and genetic basis of sex determination.</title>
        <authorList>
            <person name="Jia H.M."/>
            <person name="Jia H.J."/>
            <person name="Cai Q.L."/>
            <person name="Wang Y."/>
            <person name="Zhao H.B."/>
            <person name="Yang W.F."/>
            <person name="Wang G.Y."/>
            <person name="Li Y.H."/>
            <person name="Zhan D.L."/>
            <person name="Shen Y.T."/>
            <person name="Niu Q.F."/>
            <person name="Chang L."/>
            <person name="Qiu J."/>
            <person name="Zhao L."/>
            <person name="Xie H.B."/>
            <person name="Fu W.Y."/>
            <person name="Jin J."/>
            <person name="Li X.W."/>
            <person name="Jiao Y."/>
            <person name="Zhou C.C."/>
            <person name="Tu T."/>
            <person name="Chai C.Y."/>
            <person name="Gao J.L."/>
            <person name="Fan L.J."/>
            <person name="van de Weg E."/>
            <person name="Wang J.Y."/>
            <person name="Gao Z.S."/>
        </authorList>
    </citation>
    <scope>NUCLEOTIDE SEQUENCE [LARGE SCALE GENOMIC DNA]</scope>
    <source>
        <tissue evidence="3">Leaves</tissue>
    </source>
</reference>
<dbReference type="Proteomes" id="UP000516437">
    <property type="component" value="Chromosome 4"/>
</dbReference>
<dbReference type="OrthoDB" id="1750625at2759"/>
<feature type="compositionally biased region" description="Basic residues" evidence="1">
    <location>
        <begin position="62"/>
        <end position="72"/>
    </location>
</feature>
<feature type="region of interest" description="Disordered" evidence="1">
    <location>
        <begin position="26"/>
        <end position="92"/>
    </location>
</feature>
<evidence type="ECO:0000256" key="1">
    <source>
        <dbReference type="SAM" id="MobiDB-lite"/>
    </source>
</evidence>
<feature type="signal peptide" evidence="2">
    <location>
        <begin position="1"/>
        <end position="26"/>
    </location>
</feature>
<dbReference type="AlphaFoldDB" id="A0A6A1VSV5"/>
<gene>
    <name evidence="3" type="ORF">CJ030_MR4G001430</name>
</gene>
<dbReference type="PANTHER" id="PTHR37389">
    <property type="entry name" value="NODULIN-24"/>
    <property type="match status" value="1"/>
</dbReference>
<feature type="compositionally biased region" description="Polar residues" evidence="1">
    <location>
        <begin position="32"/>
        <end position="49"/>
    </location>
</feature>
<name>A0A6A1VSV5_9ROSI</name>
<evidence type="ECO:0000256" key="2">
    <source>
        <dbReference type="SAM" id="SignalP"/>
    </source>
</evidence>
<keyword evidence="4" id="KW-1185">Reference proteome</keyword>
<feature type="compositionally biased region" description="Gly residues" evidence="1">
    <location>
        <begin position="73"/>
        <end position="83"/>
    </location>
</feature>
<evidence type="ECO:0000313" key="3">
    <source>
        <dbReference type="EMBL" id="KAB1215126.1"/>
    </source>
</evidence>
<accession>A0A6A1VSV5</accession>